<name>A0A0C4EA94_MAGP6</name>
<sequence length="106" mass="11821">MAASIEDTIKYRFADRKLLDEATLAAGASVSCKDITGHAYGNKSLALIGDALIRLDVAHRSYIKEGKAQKFLPPREQTIHWQRLGRDSAWTRALLKIRVKKGKSRG</sequence>
<dbReference type="EMBL" id="ADBL01002442">
    <property type="status" value="NOT_ANNOTATED_CDS"/>
    <property type="molecule type" value="Genomic_DNA"/>
</dbReference>
<reference evidence="1" key="3">
    <citation type="submission" date="2011-03" db="EMBL/GenBank/DDBJ databases">
        <title>Annotation of Magnaporthe poae ATCC 64411.</title>
        <authorList>
            <person name="Ma L.-J."/>
            <person name="Dead R."/>
            <person name="Young S.K."/>
            <person name="Zeng Q."/>
            <person name="Gargeya S."/>
            <person name="Fitzgerald M."/>
            <person name="Haas B."/>
            <person name="Abouelleil A."/>
            <person name="Alvarado L."/>
            <person name="Arachchi H.M."/>
            <person name="Berlin A."/>
            <person name="Brown A."/>
            <person name="Chapman S.B."/>
            <person name="Chen Z."/>
            <person name="Dunbar C."/>
            <person name="Freedman E."/>
            <person name="Gearin G."/>
            <person name="Gellesch M."/>
            <person name="Goldberg J."/>
            <person name="Griggs A."/>
            <person name="Gujja S."/>
            <person name="Heiman D."/>
            <person name="Howarth C."/>
            <person name="Larson L."/>
            <person name="Lui A."/>
            <person name="MacDonald P.J.P."/>
            <person name="Mehta T."/>
            <person name="Montmayeur A."/>
            <person name="Murphy C."/>
            <person name="Neiman D."/>
            <person name="Pearson M."/>
            <person name="Priest M."/>
            <person name="Roberts A."/>
            <person name="Saif S."/>
            <person name="Shea T."/>
            <person name="Shenoy N."/>
            <person name="Sisk P."/>
            <person name="Stolte C."/>
            <person name="Sykes S."/>
            <person name="Yandava C."/>
            <person name="Wortman J."/>
            <person name="Nusbaum C."/>
            <person name="Birren B."/>
        </authorList>
    </citation>
    <scope>NUCLEOTIDE SEQUENCE</scope>
    <source>
        <strain evidence="1">ATCC 64411</strain>
    </source>
</reference>
<dbReference type="AlphaFoldDB" id="A0A0C4EA94"/>
<dbReference type="GO" id="GO:0006396">
    <property type="term" value="P:RNA processing"/>
    <property type="evidence" value="ECO:0007669"/>
    <property type="project" value="InterPro"/>
</dbReference>
<evidence type="ECO:0000313" key="3">
    <source>
        <dbReference type="Proteomes" id="UP000011715"/>
    </source>
</evidence>
<dbReference type="OrthoDB" id="4589838at2759"/>
<dbReference type="GO" id="GO:0004525">
    <property type="term" value="F:ribonuclease III activity"/>
    <property type="evidence" value="ECO:0007669"/>
    <property type="project" value="InterPro"/>
</dbReference>
<reference evidence="2" key="5">
    <citation type="submission" date="2015-06" db="UniProtKB">
        <authorList>
            <consortium name="EnsemblFungi"/>
        </authorList>
    </citation>
    <scope>IDENTIFICATION</scope>
    <source>
        <strain evidence="2">ATCC 64411</strain>
    </source>
</reference>
<dbReference type="STRING" id="644358.A0A0C4EA94"/>
<evidence type="ECO:0000313" key="1">
    <source>
        <dbReference type="EMBL" id="KLU91028.1"/>
    </source>
</evidence>
<dbReference type="EnsemblFungi" id="MAPG_09553T0">
    <property type="protein sequence ID" value="MAPG_09553T0"/>
    <property type="gene ID" value="MAPG_09553"/>
</dbReference>
<keyword evidence="3" id="KW-1185">Reference proteome</keyword>
<protein>
    <recommendedName>
        <fullName evidence="4">RNase III domain-containing protein</fullName>
    </recommendedName>
</protein>
<accession>A0A0C4EA94</accession>
<gene>
    <name evidence="1" type="ORF">MAPG_09553</name>
</gene>
<evidence type="ECO:0000313" key="2">
    <source>
        <dbReference type="EnsemblFungi" id="MAPG_09553T0"/>
    </source>
</evidence>
<proteinExistence type="predicted"/>
<reference evidence="2" key="4">
    <citation type="journal article" date="2015" name="G3 (Bethesda)">
        <title>Genome sequences of three phytopathogenic species of the Magnaporthaceae family of fungi.</title>
        <authorList>
            <person name="Okagaki L.H."/>
            <person name="Nunes C.C."/>
            <person name="Sailsbery J."/>
            <person name="Clay B."/>
            <person name="Brown D."/>
            <person name="John T."/>
            <person name="Oh Y."/>
            <person name="Young N."/>
            <person name="Fitzgerald M."/>
            <person name="Haas B.J."/>
            <person name="Zeng Q."/>
            <person name="Young S."/>
            <person name="Adiconis X."/>
            <person name="Fan L."/>
            <person name="Levin J.Z."/>
            <person name="Mitchell T.K."/>
            <person name="Okubara P.A."/>
            <person name="Farman M.L."/>
            <person name="Kohn L.M."/>
            <person name="Birren B."/>
            <person name="Ma L.-J."/>
            <person name="Dean R.A."/>
        </authorList>
    </citation>
    <scope>NUCLEOTIDE SEQUENCE</scope>
    <source>
        <strain evidence="2">ATCC 64411 / 73-15</strain>
    </source>
</reference>
<dbReference type="SUPFAM" id="SSF69065">
    <property type="entry name" value="RNase III domain-like"/>
    <property type="match status" value="1"/>
</dbReference>
<dbReference type="Proteomes" id="UP000011715">
    <property type="component" value="Unassembled WGS sequence"/>
</dbReference>
<evidence type="ECO:0008006" key="4">
    <source>
        <dbReference type="Google" id="ProtNLM"/>
    </source>
</evidence>
<dbReference type="VEuPathDB" id="FungiDB:MAPG_09553"/>
<reference evidence="3" key="1">
    <citation type="submission" date="2010-05" db="EMBL/GenBank/DDBJ databases">
        <title>The genome sequence of Magnaporthe poae strain ATCC 64411.</title>
        <authorList>
            <person name="Ma L.-J."/>
            <person name="Dead R."/>
            <person name="Young S."/>
            <person name="Zeng Q."/>
            <person name="Koehrsen M."/>
            <person name="Alvarado L."/>
            <person name="Berlin A."/>
            <person name="Chapman S.B."/>
            <person name="Chen Z."/>
            <person name="Freedman E."/>
            <person name="Gellesch M."/>
            <person name="Goldberg J."/>
            <person name="Griggs A."/>
            <person name="Gujja S."/>
            <person name="Heilman E.R."/>
            <person name="Heiman D."/>
            <person name="Hepburn T."/>
            <person name="Howarth C."/>
            <person name="Jen D."/>
            <person name="Larson L."/>
            <person name="Mehta T."/>
            <person name="Neiman D."/>
            <person name="Pearson M."/>
            <person name="Roberts A."/>
            <person name="Saif S."/>
            <person name="Shea T."/>
            <person name="Shenoy N."/>
            <person name="Sisk P."/>
            <person name="Stolte C."/>
            <person name="Sykes S."/>
            <person name="Walk T."/>
            <person name="White J."/>
            <person name="Yandava C."/>
            <person name="Haas B."/>
            <person name="Nusbaum C."/>
            <person name="Birren B."/>
        </authorList>
    </citation>
    <scope>NUCLEOTIDE SEQUENCE [LARGE SCALE GENOMIC DNA]</scope>
    <source>
        <strain evidence="3">ATCC 64411 / 73-15</strain>
    </source>
</reference>
<reference evidence="1" key="2">
    <citation type="submission" date="2010-05" db="EMBL/GenBank/DDBJ databases">
        <title>The Genome Sequence of Magnaporthe poae strain ATCC 64411.</title>
        <authorList>
            <consortium name="The Broad Institute Genome Sequencing Platform"/>
            <consortium name="Broad Institute Genome Sequencing Center for Infectious Disease"/>
            <person name="Ma L.-J."/>
            <person name="Dead R."/>
            <person name="Young S."/>
            <person name="Zeng Q."/>
            <person name="Koehrsen M."/>
            <person name="Alvarado L."/>
            <person name="Berlin A."/>
            <person name="Chapman S.B."/>
            <person name="Chen Z."/>
            <person name="Freedman E."/>
            <person name="Gellesch M."/>
            <person name="Goldberg J."/>
            <person name="Griggs A."/>
            <person name="Gujja S."/>
            <person name="Heilman E.R."/>
            <person name="Heiman D."/>
            <person name="Hepburn T."/>
            <person name="Howarth C."/>
            <person name="Jen D."/>
            <person name="Larson L."/>
            <person name="Mehta T."/>
            <person name="Neiman D."/>
            <person name="Pearson M."/>
            <person name="Roberts A."/>
            <person name="Saif S."/>
            <person name="Shea T."/>
            <person name="Shenoy N."/>
            <person name="Sisk P."/>
            <person name="Stolte C."/>
            <person name="Sykes S."/>
            <person name="Walk T."/>
            <person name="White J."/>
            <person name="Yandava C."/>
            <person name="Haas B."/>
            <person name="Nusbaum C."/>
            <person name="Birren B."/>
        </authorList>
    </citation>
    <scope>NUCLEOTIDE SEQUENCE</scope>
    <source>
        <strain evidence="1">ATCC 64411</strain>
    </source>
</reference>
<organism evidence="2 3">
    <name type="scientific">Magnaporthiopsis poae (strain ATCC 64411 / 73-15)</name>
    <name type="common">Kentucky bluegrass fungus</name>
    <name type="synonym">Magnaporthe poae</name>
    <dbReference type="NCBI Taxonomy" id="644358"/>
    <lineage>
        <taxon>Eukaryota</taxon>
        <taxon>Fungi</taxon>
        <taxon>Dikarya</taxon>
        <taxon>Ascomycota</taxon>
        <taxon>Pezizomycotina</taxon>
        <taxon>Sordariomycetes</taxon>
        <taxon>Sordariomycetidae</taxon>
        <taxon>Magnaporthales</taxon>
        <taxon>Magnaporthaceae</taxon>
        <taxon>Magnaporthiopsis</taxon>
    </lineage>
</organism>
<dbReference type="InterPro" id="IPR036389">
    <property type="entry name" value="RNase_III_sf"/>
</dbReference>
<dbReference type="EMBL" id="GL876976">
    <property type="protein sequence ID" value="KLU91028.1"/>
    <property type="molecule type" value="Genomic_DNA"/>
</dbReference>